<comment type="caution">
    <text evidence="6">The sequence shown here is derived from an EMBL/GenBank/DDBJ whole genome shotgun (WGS) entry which is preliminary data.</text>
</comment>
<dbReference type="Proteomes" id="UP001210211">
    <property type="component" value="Unassembled WGS sequence"/>
</dbReference>
<dbReference type="GO" id="GO:0005634">
    <property type="term" value="C:nucleus"/>
    <property type="evidence" value="ECO:0007669"/>
    <property type="project" value="UniProtKB-SubCell"/>
</dbReference>
<feature type="compositionally biased region" description="Gly residues" evidence="4">
    <location>
        <begin position="1"/>
        <end position="10"/>
    </location>
</feature>
<dbReference type="EMBL" id="JAMRDG010000001">
    <property type="protein sequence ID" value="KAJ3699196.1"/>
    <property type="molecule type" value="Genomic_DNA"/>
</dbReference>
<dbReference type="SUPFAM" id="SSF47819">
    <property type="entry name" value="HRDC-like"/>
    <property type="match status" value="1"/>
</dbReference>
<dbReference type="GO" id="GO:0030880">
    <property type="term" value="C:RNA polymerase complex"/>
    <property type="evidence" value="ECO:0007669"/>
    <property type="project" value="InterPro"/>
</dbReference>
<dbReference type="GO" id="GO:0006352">
    <property type="term" value="P:DNA-templated transcription initiation"/>
    <property type="evidence" value="ECO:0007669"/>
    <property type="project" value="InterPro"/>
</dbReference>
<feature type="compositionally biased region" description="Gly residues" evidence="4">
    <location>
        <begin position="70"/>
        <end position="87"/>
    </location>
</feature>
<name>A0AAD5ZJS1_9POAL</name>
<dbReference type="InterPro" id="IPR006590">
    <property type="entry name" value="RNA_pol_Rpb4/RPC9_core"/>
</dbReference>
<protein>
    <recommendedName>
        <fullName evidence="5">RNA polymerase Rpb4/RPC9 core domain-containing protein</fullName>
    </recommendedName>
</protein>
<keyword evidence="7" id="KW-1185">Reference proteome</keyword>
<reference evidence="6 7" key="1">
    <citation type="journal article" date="2022" name="Cell">
        <title>Repeat-based holocentromeres influence genome architecture and karyotype evolution.</title>
        <authorList>
            <person name="Hofstatter P.G."/>
            <person name="Thangavel G."/>
            <person name="Lux T."/>
            <person name="Neumann P."/>
            <person name="Vondrak T."/>
            <person name="Novak P."/>
            <person name="Zhang M."/>
            <person name="Costa L."/>
            <person name="Castellani M."/>
            <person name="Scott A."/>
            <person name="Toegelov H."/>
            <person name="Fuchs J."/>
            <person name="Mata-Sucre Y."/>
            <person name="Dias Y."/>
            <person name="Vanzela A.L.L."/>
            <person name="Huettel B."/>
            <person name="Almeida C.C.S."/>
            <person name="Simkova H."/>
            <person name="Souza G."/>
            <person name="Pedrosa-Harand A."/>
            <person name="Macas J."/>
            <person name="Mayer K.F.X."/>
            <person name="Houben A."/>
            <person name="Marques A."/>
        </authorList>
    </citation>
    <scope>NUCLEOTIDE SEQUENCE [LARGE SCALE GENOMIC DNA]</scope>
    <source>
        <strain evidence="6">RhyTen1mFocal</strain>
    </source>
</reference>
<dbReference type="Gene3D" id="1.20.1250.40">
    <property type="match status" value="1"/>
</dbReference>
<proteinExistence type="inferred from homology"/>
<feature type="compositionally biased region" description="Acidic residues" evidence="4">
    <location>
        <begin position="42"/>
        <end position="55"/>
    </location>
</feature>
<comment type="similarity">
    <text evidence="3">Belongs to the eukaryotic RPB4 RNA polymerase subunit family.</text>
</comment>
<dbReference type="GO" id="GO:0000166">
    <property type="term" value="F:nucleotide binding"/>
    <property type="evidence" value="ECO:0007669"/>
    <property type="project" value="InterPro"/>
</dbReference>
<dbReference type="InterPro" id="IPR038324">
    <property type="entry name" value="Rpb4/RPC9_sf"/>
</dbReference>
<dbReference type="SMART" id="SM00657">
    <property type="entry name" value="RPOL4c"/>
    <property type="match status" value="1"/>
</dbReference>
<gene>
    <name evidence="6" type="ORF">LUZ61_002901</name>
</gene>
<dbReference type="InterPro" id="IPR045222">
    <property type="entry name" value="Rpb4-like"/>
</dbReference>
<keyword evidence="2" id="KW-0539">Nucleus</keyword>
<comment type="subcellular location">
    <subcellularLocation>
        <location evidence="1">Nucleus</location>
    </subcellularLocation>
</comment>
<feature type="domain" description="RNA polymerase Rpb4/RPC9 core" evidence="5">
    <location>
        <begin position="106"/>
        <end position="228"/>
    </location>
</feature>
<accession>A0AAD5ZJS1</accession>
<dbReference type="InterPro" id="IPR005574">
    <property type="entry name" value="Rpb4/RPC9"/>
</dbReference>
<organism evidence="6 7">
    <name type="scientific">Rhynchospora tenuis</name>
    <dbReference type="NCBI Taxonomy" id="198213"/>
    <lineage>
        <taxon>Eukaryota</taxon>
        <taxon>Viridiplantae</taxon>
        <taxon>Streptophyta</taxon>
        <taxon>Embryophyta</taxon>
        <taxon>Tracheophyta</taxon>
        <taxon>Spermatophyta</taxon>
        <taxon>Magnoliopsida</taxon>
        <taxon>Liliopsida</taxon>
        <taxon>Poales</taxon>
        <taxon>Cyperaceae</taxon>
        <taxon>Cyperoideae</taxon>
        <taxon>Rhynchosporeae</taxon>
        <taxon>Rhynchospora</taxon>
    </lineage>
</organism>
<dbReference type="Pfam" id="PF03874">
    <property type="entry name" value="RNA_pol_Rpb4"/>
    <property type="match status" value="1"/>
</dbReference>
<evidence type="ECO:0000256" key="4">
    <source>
        <dbReference type="SAM" id="MobiDB-lite"/>
    </source>
</evidence>
<feature type="region of interest" description="Disordered" evidence="4">
    <location>
        <begin position="1"/>
        <end position="100"/>
    </location>
</feature>
<evidence type="ECO:0000256" key="2">
    <source>
        <dbReference type="ARBA" id="ARBA00023242"/>
    </source>
</evidence>
<sequence>MEKGGKGYAVGKGKTPAKVVASKRRSSNAREKEPVNATPVEIDSDSDSEGFIEDIDYSKSNGKSSSKGTSGKGGKGFSSGKAGGKGGVYSSSQKPPKKDTDAKLQLEIPNGARVVMDCEAADILQEIQEHMVILSEDPTIKFPTSFDRAYQYTKEAKLYSDSKSVKDVLESLKNCGVTDGEICMIANIGPETVEEVYALIPSLKENKYKNEEPIKEALSNLSKVKVPQ</sequence>
<evidence type="ECO:0000256" key="1">
    <source>
        <dbReference type="ARBA" id="ARBA00004123"/>
    </source>
</evidence>
<dbReference type="InterPro" id="IPR010997">
    <property type="entry name" value="HRDC-like_sf"/>
</dbReference>
<evidence type="ECO:0000259" key="5">
    <source>
        <dbReference type="SMART" id="SM00657"/>
    </source>
</evidence>
<evidence type="ECO:0000256" key="3">
    <source>
        <dbReference type="ARBA" id="ARBA00025724"/>
    </source>
</evidence>
<dbReference type="PANTHER" id="PTHR21297">
    <property type="entry name" value="DNA-DIRECTED RNA POLYMERASE II"/>
    <property type="match status" value="1"/>
</dbReference>
<evidence type="ECO:0000313" key="6">
    <source>
        <dbReference type="EMBL" id="KAJ3699196.1"/>
    </source>
</evidence>
<dbReference type="AlphaFoldDB" id="A0AAD5ZJS1"/>
<feature type="compositionally biased region" description="Low complexity" evidence="4">
    <location>
        <begin position="58"/>
        <end position="69"/>
    </location>
</feature>
<evidence type="ECO:0000313" key="7">
    <source>
        <dbReference type="Proteomes" id="UP001210211"/>
    </source>
</evidence>